<evidence type="ECO:0000313" key="4">
    <source>
        <dbReference type="Proteomes" id="UP001219525"/>
    </source>
</evidence>
<accession>A0AAD6VIF7</accession>
<dbReference type="PANTHER" id="PTHR33840:SF2">
    <property type="entry name" value="TLE1 PHOSPHOLIPASE DOMAIN-CONTAINING PROTEIN"/>
    <property type="match status" value="1"/>
</dbReference>
<feature type="domain" description="T6SS Phospholipase effector Tle1-like catalytic" evidence="2">
    <location>
        <begin position="37"/>
        <end position="273"/>
    </location>
</feature>
<organism evidence="3 4">
    <name type="scientific">Mycena pura</name>
    <dbReference type="NCBI Taxonomy" id="153505"/>
    <lineage>
        <taxon>Eukaryota</taxon>
        <taxon>Fungi</taxon>
        <taxon>Dikarya</taxon>
        <taxon>Basidiomycota</taxon>
        <taxon>Agaricomycotina</taxon>
        <taxon>Agaricomycetes</taxon>
        <taxon>Agaricomycetidae</taxon>
        <taxon>Agaricales</taxon>
        <taxon>Marasmiineae</taxon>
        <taxon>Mycenaceae</taxon>
        <taxon>Mycena</taxon>
    </lineage>
</organism>
<protein>
    <recommendedName>
        <fullName evidence="2">T6SS Phospholipase effector Tle1-like catalytic domain-containing protein</fullName>
    </recommendedName>
</protein>
<gene>
    <name evidence="3" type="ORF">GGX14DRAFT_444668</name>
</gene>
<dbReference type="PANTHER" id="PTHR33840">
    <property type="match status" value="1"/>
</dbReference>
<dbReference type="Proteomes" id="UP001219525">
    <property type="component" value="Unassembled WGS sequence"/>
</dbReference>
<sequence length="400" mass="44249">MLFASSALLRSPTPLMSQKPPVAATEPAPAPARPRTLDTNAVKFFGLLKKDDFREQLCYYQSGVGTYLKPSMVSPIFEWCAKVLDEAFAIFLNDHVMDGYRFLMENYHAGDKICLFGFSRGAYTARAVAGMLHKVGLLPRDNQQQVPLAFKMYQNTSASGLKMAAGYKQTFCQNVQVDFMGCWDTVDSVGVMMGRTLPFTATGAGIKTFRHAVALDERRVRFMPYLCEPKDGLSTDVLEVWFAGTHGDVGGGAVANGVARSLSDITLRWMVRQVFASPCDILFDDGALTRAGIRDSAAGSPVKDTDASHSVNGVDALQPLHDELAGFSTWEPLELFPLSWSVQDTSGMWHRKFGFHLGKGRKVVDPQPKFHITVKERMKDTTLNYQPKAQYTPGTEVYVE</sequence>
<name>A0AAD6VIF7_9AGAR</name>
<dbReference type="AlphaFoldDB" id="A0AAD6VIF7"/>
<dbReference type="InterPro" id="IPR018712">
    <property type="entry name" value="Tle1-like_cat"/>
</dbReference>
<feature type="region of interest" description="Disordered" evidence="1">
    <location>
        <begin position="12"/>
        <end position="33"/>
    </location>
</feature>
<dbReference type="Pfam" id="PF09994">
    <property type="entry name" value="T6SS_Tle1-like_cat"/>
    <property type="match status" value="1"/>
</dbReference>
<evidence type="ECO:0000256" key="1">
    <source>
        <dbReference type="SAM" id="MobiDB-lite"/>
    </source>
</evidence>
<dbReference type="EMBL" id="JARJCW010000020">
    <property type="protein sequence ID" value="KAJ7213943.1"/>
    <property type="molecule type" value="Genomic_DNA"/>
</dbReference>
<evidence type="ECO:0000313" key="3">
    <source>
        <dbReference type="EMBL" id="KAJ7213943.1"/>
    </source>
</evidence>
<keyword evidence="4" id="KW-1185">Reference proteome</keyword>
<comment type="caution">
    <text evidence="3">The sequence shown here is derived from an EMBL/GenBank/DDBJ whole genome shotgun (WGS) entry which is preliminary data.</text>
</comment>
<proteinExistence type="predicted"/>
<reference evidence="3" key="1">
    <citation type="submission" date="2023-03" db="EMBL/GenBank/DDBJ databases">
        <title>Massive genome expansion in bonnet fungi (Mycena s.s.) driven by repeated elements and novel gene families across ecological guilds.</title>
        <authorList>
            <consortium name="Lawrence Berkeley National Laboratory"/>
            <person name="Harder C.B."/>
            <person name="Miyauchi S."/>
            <person name="Viragh M."/>
            <person name="Kuo A."/>
            <person name="Thoen E."/>
            <person name="Andreopoulos B."/>
            <person name="Lu D."/>
            <person name="Skrede I."/>
            <person name="Drula E."/>
            <person name="Henrissat B."/>
            <person name="Morin E."/>
            <person name="Kohler A."/>
            <person name="Barry K."/>
            <person name="LaButti K."/>
            <person name="Morin E."/>
            <person name="Salamov A."/>
            <person name="Lipzen A."/>
            <person name="Mereny Z."/>
            <person name="Hegedus B."/>
            <person name="Baldrian P."/>
            <person name="Stursova M."/>
            <person name="Weitz H."/>
            <person name="Taylor A."/>
            <person name="Grigoriev I.V."/>
            <person name="Nagy L.G."/>
            <person name="Martin F."/>
            <person name="Kauserud H."/>
        </authorList>
    </citation>
    <scope>NUCLEOTIDE SEQUENCE</scope>
    <source>
        <strain evidence="3">9144</strain>
    </source>
</reference>
<evidence type="ECO:0000259" key="2">
    <source>
        <dbReference type="Pfam" id="PF09994"/>
    </source>
</evidence>